<organism evidence="1 2">
    <name type="scientific">Modicisalibacter luteus</name>
    <dbReference type="NCBI Taxonomy" id="453962"/>
    <lineage>
        <taxon>Bacteria</taxon>
        <taxon>Pseudomonadati</taxon>
        <taxon>Pseudomonadota</taxon>
        <taxon>Gammaproteobacteria</taxon>
        <taxon>Oceanospirillales</taxon>
        <taxon>Halomonadaceae</taxon>
        <taxon>Modicisalibacter</taxon>
    </lineage>
</organism>
<dbReference type="EMBL" id="JBHRUH010000003">
    <property type="protein sequence ID" value="MFC3290694.1"/>
    <property type="molecule type" value="Genomic_DNA"/>
</dbReference>
<proteinExistence type="predicted"/>
<keyword evidence="2" id="KW-1185">Reference proteome</keyword>
<evidence type="ECO:0000313" key="1">
    <source>
        <dbReference type="EMBL" id="MFC3290694.1"/>
    </source>
</evidence>
<dbReference type="RefSeq" id="WP_169338678.1">
    <property type="nucleotide sequence ID" value="NZ_BMXD01000008.1"/>
</dbReference>
<name>A0ABV7LY95_9GAMM</name>
<protein>
    <submittedName>
        <fullName evidence="1">Uncharacterized protein</fullName>
    </submittedName>
</protein>
<dbReference type="Proteomes" id="UP001595640">
    <property type="component" value="Unassembled WGS sequence"/>
</dbReference>
<evidence type="ECO:0000313" key="2">
    <source>
        <dbReference type="Proteomes" id="UP001595640"/>
    </source>
</evidence>
<comment type="caution">
    <text evidence="1">The sequence shown here is derived from an EMBL/GenBank/DDBJ whole genome shotgun (WGS) entry which is preliminary data.</text>
</comment>
<sequence length="45" mass="4833">MSAISAAHTIVAQPSLVGMRACRWAGYGYWYWFSRGAPGGPAKMA</sequence>
<gene>
    <name evidence="1" type="ORF">ACFOEI_01260</name>
</gene>
<accession>A0ABV7LY95</accession>
<reference evidence="2" key="1">
    <citation type="journal article" date="2019" name="Int. J. Syst. Evol. Microbiol.">
        <title>The Global Catalogue of Microorganisms (GCM) 10K type strain sequencing project: providing services to taxonomists for standard genome sequencing and annotation.</title>
        <authorList>
            <consortium name="The Broad Institute Genomics Platform"/>
            <consortium name="The Broad Institute Genome Sequencing Center for Infectious Disease"/>
            <person name="Wu L."/>
            <person name="Ma J."/>
        </authorList>
    </citation>
    <scope>NUCLEOTIDE SEQUENCE [LARGE SCALE GENOMIC DNA]</scope>
    <source>
        <strain evidence="2">KCTC 12847</strain>
    </source>
</reference>